<proteinExistence type="predicted"/>
<dbReference type="EMBL" id="KE148167">
    <property type="protein sequence ID" value="EPE03565.1"/>
    <property type="molecule type" value="Genomic_DNA"/>
</dbReference>
<dbReference type="VEuPathDB" id="FungiDB:F503_06738"/>
<gene>
    <name evidence="1" type="ORF">F503_06738</name>
</gene>
<name>S3CSC3_OPHP1</name>
<dbReference type="eggNOG" id="ENOG502RP5D">
    <property type="taxonomic scope" value="Eukaryota"/>
</dbReference>
<evidence type="ECO:0000313" key="1">
    <source>
        <dbReference type="EMBL" id="EPE03565.1"/>
    </source>
</evidence>
<dbReference type="HOGENOM" id="CLU_507243_0_0_1"/>
<organism evidence="1 2">
    <name type="scientific">Ophiostoma piceae (strain UAMH 11346)</name>
    <name type="common">Sap stain fungus</name>
    <dbReference type="NCBI Taxonomy" id="1262450"/>
    <lineage>
        <taxon>Eukaryota</taxon>
        <taxon>Fungi</taxon>
        <taxon>Dikarya</taxon>
        <taxon>Ascomycota</taxon>
        <taxon>Pezizomycotina</taxon>
        <taxon>Sordariomycetes</taxon>
        <taxon>Sordariomycetidae</taxon>
        <taxon>Ophiostomatales</taxon>
        <taxon>Ophiostomataceae</taxon>
        <taxon>Ophiostoma</taxon>
    </lineage>
</organism>
<sequence length="537" mass="57073">MAHVGLDDVNVRQQRTHVPAAVETLAQRNRQRRERLELFDARRVLRQQRLLDEDGPALERLAVAAKLERPRELLGHGLVQAPVEVDAAVEAGPAHRPHAVHAPADDVRGREIQPADILRRVHLDGAEPLRVPRPGLRLHVGGPVAADPRIDAQLVAQLAAEQLVDGHAELAGLEVPERNVDAGQRGHHDGPAAVEAGAPRQLPDVLDVVGVEALVAREPGVEAALDGLRVALERGLAPADVAVLPLVHTGADLLVGRLAEYVDAKTNGEVVARVRVEGGDARHLVGGQLKDLQVALDARRRHALGQHDGAALEGPADEHLRRLLAEPLRNVDDDVVVEGARQVVDVVAHGRVGLDDDAVALAPREQRGLLQERVRLDLVDCRLDLDARRQQGLELVLREVGHADGPHLAGAHKALHDLPGVGQGDVVVQVDLARRGVLGEQVVIAVVAKGDGPVDEIEVEVVGLEVGERGVELARGIGGAVVRVPELAGDEDLVARDAGRLDAGADFLLVLVDGGAVEVLVAVAEGDLDGICDLVRF</sequence>
<dbReference type="Proteomes" id="UP000016923">
    <property type="component" value="Unassembled WGS sequence"/>
</dbReference>
<evidence type="ECO:0000313" key="2">
    <source>
        <dbReference type="Proteomes" id="UP000016923"/>
    </source>
</evidence>
<keyword evidence="2" id="KW-1185">Reference proteome</keyword>
<reference evidence="1 2" key="1">
    <citation type="journal article" date="2013" name="BMC Genomics">
        <title>The genome and transcriptome of the pine saprophyte Ophiostoma piceae, and a comparison with the bark beetle-associated pine pathogen Grosmannia clavigera.</title>
        <authorList>
            <person name="Haridas S."/>
            <person name="Wang Y."/>
            <person name="Lim L."/>
            <person name="Massoumi Alamouti S."/>
            <person name="Jackman S."/>
            <person name="Docking R."/>
            <person name="Robertson G."/>
            <person name="Birol I."/>
            <person name="Bohlmann J."/>
            <person name="Breuil C."/>
        </authorList>
    </citation>
    <scope>NUCLEOTIDE SEQUENCE [LARGE SCALE GENOMIC DNA]</scope>
    <source>
        <strain evidence="1 2">UAMH 11346</strain>
    </source>
</reference>
<accession>S3CSC3</accession>
<protein>
    <submittedName>
        <fullName evidence="1">Uncharacterized protein</fullName>
    </submittedName>
</protein>
<dbReference type="AlphaFoldDB" id="S3CSC3"/>